<dbReference type="EC" id="2.7.8.7" evidence="8"/>
<dbReference type="NCBIfam" id="TIGR00556">
    <property type="entry name" value="pantethn_trn"/>
    <property type="match status" value="1"/>
</dbReference>
<comment type="subcellular location">
    <subcellularLocation>
        <location evidence="8">Cytoplasm</location>
    </subcellularLocation>
</comment>
<keyword evidence="8" id="KW-0963">Cytoplasm</keyword>
<evidence type="ECO:0000256" key="7">
    <source>
        <dbReference type="ARBA" id="ARBA00023160"/>
    </source>
</evidence>
<evidence type="ECO:0000256" key="1">
    <source>
        <dbReference type="ARBA" id="ARBA00022516"/>
    </source>
</evidence>
<dbReference type="GO" id="GO:0005737">
    <property type="term" value="C:cytoplasm"/>
    <property type="evidence" value="ECO:0007669"/>
    <property type="project" value="UniProtKB-SubCell"/>
</dbReference>
<keyword evidence="5 8" id="KW-0460">Magnesium</keyword>
<reference evidence="10 11" key="1">
    <citation type="submission" date="2019-02" db="EMBL/GenBank/DDBJ databases">
        <authorList>
            <consortium name="Pathogen Informatics"/>
        </authorList>
    </citation>
    <scope>NUCLEOTIDE SEQUENCE [LARGE SCALE GENOMIC DNA]</scope>
    <source>
        <strain evidence="10 11">3012STDY6756504</strain>
    </source>
</reference>
<evidence type="ECO:0000256" key="6">
    <source>
        <dbReference type="ARBA" id="ARBA00023098"/>
    </source>
</evidence>
<evidence type="ECO:0000313" key="10">
    <source>
        <dbReference type="EMBL" id="VFA99064.1"/>
    </source>
</evidence>
<dbReference type="SUPFAM" id="SSF56214">
    <property type="entry name" value="4'-phosphopantetheinyl transferase"/>
    <property type="match status" value="1"/>
</dbReference>
<evidence type="ECO:0000256" key="4">
    <source>
        <dbReference type="ARBA" id="ARBA00022832"/>
    </source>
</evidence>
<keyword evidence="2 8" id="KW-0808">Transferase</keyword>
<dbReference type="GO" id="GO:0008897">
    <property type="term" value="F:holo-[acyl-carrier-protein] synthase activity"/>
    <property type="evidence" value="ECO:0007669"/>
    <property type="project" value="UniProtKB-UniRule"/>
</dbReference>
<dbReference type="GO" id="GO:0000287">
    <property type="term" value="F:magnesium ion binding"/>
    <property type="evidence" value="ECO:0007669"/>
    <property type="project" value="UniProtKB-UniRule"/>
</dbReference>
<dbReference type="RefSeq" id="WP_130917428.1">
    <property type="nucleotide sequence ID" value="NZ_JADLPI010000002.1"/>
</dbReference>
<sequence length="147" mass="15379">MGPVPPAHGDATIFVGVDIAGVDQVAARMSGRPGLAEQVFTERELGYAGGRGRRAEHLAARFAAKEAVFKALGGALPWRDVEVVNGASGRPRLRLHGAARAAAERKGIRDMEISLSHTDGVAIAFVVLTTASATARDAIELVQEAAR</sequence>
<evidence type="ECO:0000256" key="5">
    <source>
        <dbReference type="ARBA" id="ARBA00022842"/>
    </source>
</evidence>
<dbReference type="HAMAP" id="MF_00101">
    <property type="entry name" value="AcpS"/>
    <property type="match status" value="1"/>
</dbReference>
<keyword evidence="3 8" id="KW-0479">Metal-binding</keyword>
<evidence type="ECO:0000313" key="11">
    <source>
        <dbReference type="Proteomes" id="UP000290439"/>
    </source>
</evidence>
<comment type="similarity">
    <text evidence="8">Belongs to the P-Pant transferase superfamily. AcpS family.</text>
</comment>
<feature type="binding site" evidence="8">
    <location>
        <position position="18"/>
    </location>
    <ligand>
        <name>Mg(2+)</name>
        <dbReference type="ChEBI" id="CHEBI:18420"/>
    </ligand>
</feature>
<protein>
    <recommendedName>
        <fullName evidence="8">Holo-[acyl-carrier-protein] synthase</fullName>
        <shortName evidence="8">Holo-ACP synthase</shortName>
        <ecNumber evidence="8">2.7.8.7</ecNumber>
    </recommendedName>
    <alternativeName>
        <fullName evidence="8">4'-phosphopantetheinyl transferase AcpS</fullName>
    </alternativeName>
</protein>
<evidence type="ECO:0000256" key="8">
    <source>
        <dbReference type="HAMAP-Rule" id="MF_00101"/>
    </source>
</evidence>
<comment type="function">
    <text evidence="8">Transfers the 4'-phosphopantetheine moiety from coenzyme A to a Ser of acyl-carrier-protein.</text>
</comment>
<dbReference type="AlphaFoldDB" id="A0A4U8W3M6"/>
<gene>
    <name evidence="10" type="primary">acpS_1</name>
    <name evidence="8" type="synonym">acpS</name>
    <name evidence="10" type="ORF">NCTC10797_02843</name>
</gene>
<evidence type="ECO:0000259" key="9">
    <source>
        <dbReference type="Pfam" id="PF01648"/>
    </source>
</evidence>
<evidence type="ECO:0000256" key="3">
    <source>
        <dbReference type="ARBA" id="ARBA00022723"/>
    </source>
</evidence>
<name>A0A4U8W3M6_9NOCA</name>
<keyword evidence="1 8" id="KW-0444">Lipid biosynthesis</keyword>
<feature type="binding site" evidence="8">
    <location>
        <position position="66"/>
    </location>
    <ligand>
        <name>Mg(2+)</name>
        <dbReference type="ChEBI" id="CHEBI:18420"/>
    </ligand>
</feature>
<dbReference type="InterPro" id="IPR008278">
    <property type="entry name" value="4-PPantetheinyl_Trfase_dom"/>
</dbReference>
<keyword evidence="4 8" id="KW-0276">Fatty acid metabolism</keyword>
<dbReference type="Pfam" id="PF01648">
    <property type="entry name" value="ACPS"/>
    <property type="match status" value="1"/>
</dbReference>
<keyword evidence="6 8" id="KW-0443">Lipid metabolism</keyword>
<proteinExistence type="inferred from homology"/>
<dbReference type="InterPro" id="IPR037143">
    <property type="entry name" value="4-PPantetheinyl_Trfase_dom_sf"/>
</dbReference>
<dbReference type="Gene3D" id="3.90.470.20">
    <property type="entry name" value="4'-phosphopantetheinyl transferase domain"/>
    <property type="match status" value="1"/>
</dbReference>
<feature type="domain" description="4'-phosphopantetheinyl transferase" evidence="9">
    <location>
        <begin position="15"/>
        <end position="105"/>
    </location>
</feature>
<accession>A0A4U8W3M6</accession>
<comment type="catalytic activity">
    <reaction evidence="8">
        <text>apo-[ACP] + CoA = holo-[ACP] + adenosine 3',5'-bisphosphate + H(+)</text>
        <dbReference type="Rhea" id="RHEA:12068"/>
        <dbReference type="Rhea" id="RHEA-COMP:9685"/>
        <dbReference type="Rhea" id="RHEA-COMP:9690"/>
        <dbReference type="ChEBI" id="CHEBI:15378"/>
        <dbReference type="ChEBI" id="CHEBI:29999"/>
        <dbReference type="ChEBI" id="CHEBI:57287"/>
        <dbReference type="ChEBI" id="CHEBI:58343"/>
        <dbReference type="ChEBI" id="CHEBI:64479"/>
        <dbReference type="EC" id="2.7.8.7"/>
    </reaction>
</comment>
<dbReference type="EMBL" id="LR215973">
    <property type="protein sequence ID" value="VFA99064.1"/>
    <property type="molecule type" value="Genomic_DNA"/>
</dbReference>
<dbReference type="Proteomes" id="UP000290439">
    <property type="component" value="Chromosome"/>
</dbReference>
<dbReference type="InterPro" id="IPR002582">
    <property type="entry name" value="ACPS"/>
</dbReference>
<dbReference type="GO" id="GO:0006633">
    <property type="term" value="P:fatty acid biosynthetic process"/>
    <property type="evidence" value="ECO:0007669"/>
    <property type="project" value="UniProtKB-UniRule"/>
</dbReference>
<evidence type="ECO:0000256" key="2">
    <source>
        <dbReference type="ARBA" id="ARBA00022679"/>
    </source>
</evidence>
<comment type="cofactor">
    <cofactor evidence="8">
        <name>Mg(2+)</name>
        <dbReference type="ChEBI" id="CHEBI:18420"/>
    </cofactor>
</comment>
<dbReference type="InterPro" id="IPR004568">
    <property type="entry name" value="Ppantetheine-prot_Trfase_dom"/>
</dbReference>
<organism evidence="10 11">
    <name type="scientific">Nocardia cyriacigeorgica</name>
    <dbReference type="NCBI Taxonomy" id="135487"/>
    <lineage>
        <taxon>Bacteria</taxon>
        <taxon>Bacillati</taxon>
        <taxon>Actinomycetota</taxon>
        <taxon>Actinomycetes</taxon>
        <taxon>Mycobacteriales</taxon>
        <taxon>Nocardiaceae</taxon>
        <taxon>Nocardia</taxon>
    </lineage>
</organism>
<keyword evidence="7 8" id="KW-0275">Fatty acid biosynthesis</keyword>